<name>A0A191YRB7_9PSED</name>
<dbReference type="EMBL" id="CP014870">
    <property type="protein sequence ID" value="ANJ55313.1"/>
    <property type="molecule type" value="Genomic_DNA"/>
</dbReference>
<evidence type="ECO:0008006" key="4">
    <source>
        <dbReference type="Google" id="ProtNLM"/>
    </source>
</evidence>
<dbReference type="RefSeq" id="WP_064676856.1">
    <property type="nucleotide sequence ID" value="NZ_CP014870.1"/>
</dbReference>
<dbReference type="PROSITE" id="PS51257">
    <property type="entry name" value="PROKAR_LIPOPROTEIN"/>
    <property type="match status" value="1"/>
</dbReference>
<feature type="chain" id="PRO_5008249835" description="Lipoprotein" evidence="1">
    <location>
        <begin position="21"/>
        <end position="142"/>
    </location>
</feature>
<proteinExistence type="predicted"/>
<accession>A0A191YRB7</accession>
<sequence length="142" mass="15442">MKVHRLVLALGLAAACTGCASGLNSQQKAELRHYEANGLAVQEKSPGTGAALGLLPGGGSFYGREYGLGVVNLLFWPLSILWDPVSGHDAAESINYTATKEHVNRLQRKDVDAIDERLQSGQIDVAQYALEKRKVNKKYDFN</sequence>
<evidence type="ECO:0000313" key="3">
    <source>
        <dbReference type="Proteomes" id="UP000078354"/>
    </source>
</evidence>
<evidence type="ECO:0000313" key="2">
    <source>
        <dbReference type="EMBL" id="ANJ55313.1"/>
    </source>
</evidence>
<dbReference type="Proteomes" id="UP000078354">
    <property type="component" value="Chromosome"/>
</dbReference>
<organism evidence="2 3">
    <name type="scientific">Pseudomonas silesiensis</name>
    <dbReference type="NCBI Taxonomy" id="1853130"/>
    <lineage>
        <taxon>Bacteria</taxon>
        <taxon>Pseudomonadati</taxon>
        <taxon>Pseudomonadota</taxon>
        <taxon>Gammaproteobacteria</taxon>
        <taxon>Pseudomonadales</taxon>
        <taxon>Pseudomonadaceae</taxon>
        <taxon>Pseudomonas</taxon>
    </lineage>
</organism>
<gene>
    <name evidence="2" type="ORF">PMA3_09195</name>
</gene>
<keyword evidence="3" id="KW-1185">Reference proteome</keyword>
<dbReference type="KEGG" id="psil:PMA3_09195"/>
<feature type="signal peptide" evidence="1">
    <location>
        <begin position="1"/>
        <end position="20"/>
    </location>
</feature>
<keyword evidence="1" id="KW-0732">Signal</keyword>
<evidence type="ECO:0000256" key="1">
    <source>
        <dbReference type="SAM" id="SignalP"/>
    </source>
</evidence>
<dbReference type="OrthoDB" id="6215439at2"/>
<protein>
    <recommendedName>
        <fullName evidence="4">Lipoprotein</fullName>
    </recommendedName>
</protein>
<reference evidence="2 3" key="1">
    <citation type="journal article" date="2018" name="Syst. Appl. Microbiol.">
        <title>Pseudomonas silesiensis sp. nov. strain A3T isolated from a biological pesticide sewage treatment plant and analysis of the complete genome sequence.</title>
        <authorList>
            <person name="Kaminski M.A."/>
            <person name="Furmanczyk E.M."/>
            <person name="Sobczak A."/>
            <person name="Dziembowski A."/>
            <person name="Lipinski L."/>
        </authorList>
    </citation>
    <scope>NUCLEOTIDE SEQUENCE [LARGE SCALE GENOMIC DNA]</scope>
    <source>
        <strain evidence="2 3">A3</strain>
    </source>
</reference>
<dbReference type="AlphaFoldDB" id="A0A191YRB7"/>